<dbReference type="Proteomes" id="UP000565724">
    <property type="component" value="Unassembled WGS sequence"/>
</dbReference>
<sequence length="273" mass="27730">MSHRLRGGAVAALIALATLVALMVAPGYAAGLTLVGKSRPFAATSSSCTTGTLTVAPSGTPVAGKYTAVTVSGIKGSTCATGRVIVYGSSAPGTIVFTGTGTVTGTTMTATSSAFTPPASAAAAVYLTLNGWLVRATWAYTPPPPPLLSCTTPYDATATCTATVASGTQWPTPPTDYLGMVRISTTSTTAVRWRITMNLSDATLPFLAKALLDTQGGLVLIGTVDCAATPRTITVEGTTAWGNYNTVVAGRTENLQVHGYSTVQSGTLLLRCP</sequence>
<proteinExistence type="predicted"/>
<name>A0A7Y6A4V2_9CELL</name>
<reference evidence="1 2" key="1">
    <citation type="submission" date="2020-05" db="EMBL/GenBank/DDBJ databases">
        <title>Genome Sequencing of Type Strains.</title>
        <authorList>
            <person name="Lemaire J.F."/>
            <person name="Inderbitzin P."/>
            <person name="Gregorio O.A."/>
            <person name="Collins S.B."/>
            <person name="Wespe N."/>
            <person name="Knight-Connoni V."/>
        </authorList>
    </citation>
    <scope>NUCLEOTIDE SEQUENCE [LARGE SCALE GENOMIC DNA]</scope>
    <source>
        <strain evidence="1 2">ATCC 25174</strain>
    </source>
</reference>
<comment type="caution">
    <text evidence="1">The sequence shown here is derived from an EMBL/GenBank/DDBJ whole genome shotgun (WGS) entry which is preliminary data.</text>
</comment>
<protein>
    <submittedName>
        <fullName evidence="1">Uncharacterized protein</fullName>
    </submittedName>
</protein>
<evidence type="ECO:0000313" key="2">
    <source>
        <dbReference type="Proteomes" id="UP000565724"/>
    </source>
</evidence>
<dbReference type="EMBL" id="JABMCI010000069">
    <property type="protein sequence ID" value="NUU18915.1"/>
    <property type="molecule type" value="Genomic_DNA"/>
</dbReference>
<keyword evidence="2" id="KW-1185">Reference proteome</keyword>
<dbReference type="AlphaFoldDB" id="A0A7Y6A4V2"/>
<accession>A0A7Y6A4V2</accession>
<gene>
    <name evidence="1" type="ORF">HP550_16815</name>
</gene>
<evidence type="ECO:0000313" key="1">
    <source>
        <dbReference type="EMBL" id="NUU18915.1"/>
    </source>
</evidence>
<dbReference type="RefSeq" id="WP_175348835.1">
    <property type="nucleotide sequence ID" value="NZ_JABMCI010000069.1"/>
</dbReference>
<organism evidence="1 2">
    <name type="scientific">Cellulomonas humilata</name>
    <dbReference type="NCBI Taxonomy" id="144055"/>
    <lineage>
        <taxon>Bacteria</taxon>
        <taxon>Bacillati</taxon>
        <taxon>Actinomycetota</taxon>
        <taxon>Actinomycetes</taxon>
        <taxon>Micrococcales</taxon>
        <taxon>Cellulomonadaceae</taxon>
        <taxon>Cellulomonas</taxon>
    </lineage>
</organism>